<evidence type="ECO:0000313" key="3">
    <source>
        <dbReference type="Proteomes" id="UP000541444"/>
    </source>
</evidence>
<dbReference type="Pfam" id="PF03478">
    <property type="entry name" value="Beta-prop_KIB1-4"/>
    <property type="match status" value="1"/>
</dbReference>
<protein>
    <recommendedName>
        <fullName evidence="1">KIB1-4 beta-propeller domain-containing protein</fullName>
    </recommendedName>
</protein>
<dbReference type="PANTHER" id="PTHR44259:SF114">
    <property type="entry name" value="OS06G0707300 PROTEIN"/>
    <property type="match status" value="1"/>
</dbReference>
<accession>A0A7J7NWT4</accession>
<sequence length="291" mass="33033">MKLKKPFGLSRRKNCLGSSYGWIVIQIQRWYADDRYYLSLCHPDDVIQIPSIINKKAIVKLDWHFVETVPRNDPDDAIYYKDPPPIELHRNMIFQEFYLVELSGELLLVIRINKLESWSTVGFQVFKLDPIARKWIEVKTLGEHMIFLGYCSSITFSASDFLGCKPNYIYFASEDRCDTLEGLPEYNIEDGSISDLVESDLVAMAEGPNAIDPAQVLAQQVGGPSVNPRPLNTRTRLDQLEDKMQALSGIIDQVTTLEERLDGFSDDQAHVGERLVTLEGVVEGNMATLLE</sequence>
<name>A0A7J7NWT4_9MAGN</name>
<dbReference type="OrthoDB" id="642536at2759"/>
<dbReference type="InterPro" id="IPR005174">
    <property type="entry name" value="KIB1-4_b-propeller"/>
</dbReference>
<evidence type="ECO:0000259" key="1">
    <source>
        <dbReference type="Pfam" id="PF03478"/>
    </source>
</evidence>
<keyword evidence="3" id="KW-1185">Reference proteome</keyword>
<dbReference type="Proteomes" id="UP000541444">
    <property type="component" value="Unassembled WGS sequence"/>
</dbReference>
<feature type="domain" description="KIB1-4 beta-propeller" evidence="1">
    <location>
        <begin position="79"/>
        <end position="175"/>
    </location>
</feature>
<dbReference type="PANTHER" id="PTHR44259">
    <property type="entry name" value="OS07G0183000 PROTEIN-RELATED"/>
    <property type="match status" value="1"/>
</dbReference>
<organism evidence="2 3">
    <name type="scientific">Kingdonia uniflora</name>
    <dbReference type="NCBI Taxonomy" id="39325"/>
    <lineage>
        <taxon>Eukaryota</taxon>
        <taxon>Viridiplantae</taxon>
        <taxon>Streptophyta</taxon>
        <taxon>Embryophyta</taxon>
        <taxon>Tracheophyta</taxon>
        <taxon>Spermatophyta</taxon>
        <taxon>Magnoliopsida</taxon>
        <taxon>Ranunculales</taxon>
        <taxon>Circaeasteraceae</taxon>
        <taxon>Kingdonia</taxon>
    </lineage>
</organism>
<proteinExistence type="predicted"/>
<evidence type="ECO:0000313" key="2">
    <source>
        <dbReference type="EMBL" id="KAF6171358.1"/>
    </source>
</evidence>
<comment type="caution">
    <text evidence="2">The sequence shown here is derived from an EMBL/GenBank/DDBJ whole genome shotgun (WGS) entry which is preliminary data.</text>
</comment>
<dbReference type="AlphaFoldDB" id="A0A7J7NWT4"/>
<dbReference type="EMBL" id="JACGCM010000497">
    <property type="protein sequence ID" value="KAF6171358.1"/>
    <property type="molecule type" value="Genomic_DNA"/>
</dbReference>
<reference evidence="2 3" key="1">
    <citation type="journal article" date="2020" name="IScience">
        <title>Genome Sequencing of the Endangered Kingdonia uniflora (Circaeasteraceae, Ranunculales) Reveals Potential Mechanisms of Evolutionary Specialization.</title>
        <authorList>
            <person name="Sun Y."/>
            <person name="Deng T."/>
            <person name="Zhang A."/>
            <person name="Moore M.J."/>
            <person name="Landis J.B."/>
            <person name="Lin N."/>
            <person name="Zhang H."/>
            <person name="Zhang X."/>
            <person name="Huang J."/>
            <person name="Zhang X."/>
            <person name="Sun H."/>
            <person name="Wang H."/>
        </authorList>
    </citation>
    <scope>NUCLEOTIDE SEQUENCE [LARGE SCALE GENOMIC DNA]</scope>
    <source>
        <strain evidence="2">TB1705</strain>
        <tissue evidence="2">Leaf</tissue>
    </source>
</reference>
<gene>
    <name evidence="2" type="ORF">GIB67_009499</name>
</gene>
<dbReference type="InterPro" id="IPR050942">
    <property type="entry name" value="F-box_BR-signaling"/>
</dbReference>